<dbReference type="EMBL" id="QXFV01000397">
    <property type="protein sequence ID" value="KAE9038820.1"/>
    <property type="molecule type" value="Genomic_DNA"/>
</dbReference>
<feature type="transmembrane region" description="Helical" evidence="1">
    <location>
        <begin position="212"/>
        <end position="230"/>
    </location>
</feature>
<name>A0A6A3NC30_9STRA</name>
<dbReference type="AlphaFoldDB" id="A0A6A3NC30"/>
<protein>
    <submittedName>
        <fullName evidence="2">Uncharacterized protein</fullName>
    </submittedName>
</protein>
<dbReference type="Proteomes" id="UP000429607">
    <property type="component" value="Unassembled WGS sequence"/>
</dbReference>
<evidence type="ECO:0000313" key="2">
    <source>
        <dbReference type="EMBL" id="KAE9038820.1"/>
    </source>
</evidence>
<feature type="transmembrane region" description="Helical" evidence="1">
    <location>
        <begin position="469"/>
        <end position="493"/>
    </location>
</feature>
<feature type="transmembrane region" description="Helical" evidence="1">
    <location>
        <begin position="178"/>
        <end position="200"/>
    </location>
</feature>
<organism evidence="2 3">
    <name type="scientific">Phytophthora rubi</name>
    <dbReference type="NCBI Taxonomy" id="129364"/>
    <lineage>
        <taxon>Eukaryota</taxon>
        <taxon>Sar</taxon>
        <taxon>Stramenopiles</taxon>
        <taxon>Oomycota</taxon>
        <taxon>Peronosporomycetes</taxon>
        <taxon>Peronosporales</taxon>
        <taxon>Peronosporaceae</taxon>
        <taxon>Phytophthora</taxon>
    </lineage>
</organism>
<sequence>MRALRRLCNGIFEVWMYLQVELHGSYSIYRMRLLNNYTSSTSALRASIFLAMAPFPCLAILTLIDCVPLAPTESGYRANFLFWGRNYLTISLMTRAILEQLHLTVPSLHFTTWRTLSISVIPSAGSVAFMLAMTSLIGFPLPFTLVVGIPVWFLGLVICFGIFFGAKLRREAALRKELLNYIVVIACQVVLTFIYPAYLYGFRAIDSTAQTFYVLLLPIIKIATKNWISFFLGSKDDLKPQVVILNIEVFNALYVASSMQNATSITTTLALMLVDFVLAWISIKDVNHFLVGITSLLDKIPADHPLKTANFVEVALQMLDEDAQLKKDVSLRYFSVHHYPDAPKNKKARVHLDPTSDEVETVFKSSHPIFPTVAILASYPSPPFLTAASVAPAKSQAFKPLRTIFTTKQRTEYIQKTAHVLFTTEFIVLIEFTEVIIPFIYSIYTIAMFELPNRVFYPQIRALDRTSLFSMLGNIAIYGIMELLSFIAMSILLKKRLGISTLHQLAFVLDREWRMVQSNLFLWICYTIQNSLDHNAGNLVGSRMHTVDCIGF</sequence>
<keyword evidence="1" id="KW-0812">Transmembrane</keyword>
<evidence type="ECO:0000313" key="3">
    <source>
        <dbReference type="Proteomes" id="UP000429607"/>
    </source>
</evidence>
<comment type="caution">
    <text evidence="2">The sequence shown here is derived from an EMBL/GenBank/DDBJ whole genome shotgun (WGS) entry which is preliminary data.</text>
</comment>
<reference evidence="2 3" key="1">
    <citation type="submission" date="2018-09" db="EMBL/GenBank/DDBJ databases">
        <title>Genomic investigation of the strawberry pathogen Phytophthora fragariae indicates pathogenicity is determined by transcriptional variation in three key races.</title>
        <authorList>
            <person name="Adams T.M."/>
            <person name="Armitage A.D."/>
            <person name="Sobczyk M.K."/>
            <person name="Bates H.J."/>
            <person name="Dunwell J.M."/>
            <person name="Nellist C.F."/>
            <person name="Harrison R.J."/>
        </authorList>
    </citation>
    <scope>NUCLEOTIDE SEQUENCE [LARGE SCALE GENOMIC DNA]</scope>
    <source>
        <strain evidence="2 3">SCRP249</strain>
    </source>
</reference>
<feature type="transmembrane region" description="Helical" evidence="1">
    <location>
        <begin position="145"/>
        <end position="166"/>
    </location>
</feature>
<proteinExistence type="predicted"/>
<evidence type="ECO:0000256" key="1">
    <source>
        <dbReference type="SAM" id="Phobius"/>
    </source>
</evidence>
<gene>
    <name evidence="2" type="ORF">PR001_g7796</name>
</gene>
<accession>A0A6A3NC30</accession>
<keyword evidence="1" id="KW-1133">Transmembrane helix</keyword>
<feature type="transmembrane region" description="Helical" evidence="1">
    <location>
        <begin position="426"/>
        <end position="449"/>
    </location>
</feature>
<keyword evidence="1" id="KW-0472">Membrane</keyword>
<feature type="transmembrane region" description="Helical" evidence="1">
    <location>
        <begin position="118"/>
        <end position="139"/>
    </location>
</feature>